<keyword evidence="2" id="KW-1133">Transmembrane helix</keyword>
<dbReference type="Proteomes" id="UP000664534">
    <property type="component" value="Unassembled WGS sequence"/>
</dbReference>
<evidence type="ECO:0000256" key="2">
    <source>
        <dbReference type="SAM" id="Phobius"/>
    </source>
</evidence>
<dbReference type="EMBL" id="CAJPDT010000006">
    <property type="protein sequence ID" value="CAF9909863.1"/>
    <property type="molecule type" value="Genomic_DNA"/>
</dbReference>
<sequence>MSDHNNNTTEREAPELKTNEPVWVNIDLEPRNVDPNPHSAKATVVDQVPRWSDSDLEARSPSKSRSRRFGIALAAMVLTGILAPMVVAIRNEEAKGEQ</sequence>
<keyword evidence="2" id="KW-0812">Transmembrane</keyword>
<organism evidence="3 4">
    <name type="scientific">Imshaugia aleurites</name>
    <dbReference type="NCBI Taxonomy" id="172621"/>
    <lineage>
        <taxon>Eukaryota</taxon>
        <taxon>Fungi</taxon>
        <taxon>Dikarya</taxon>
        <taxon>Ascomycota</taxon>
        <taxon>Pezizomycotina</taxon>
        <taxon>Lecanoromycetes</taxon>
        <taxon>OSLEUM clade</taxon>
        <taxon>Lecanoromycetidae</taxon>
        <taxon>Lecanorales</taxon>
        <taxon>Lecanorineae</taxon>
        <taxon>Parmeliaceae</taxon>
        <taxon>Imshaugia</taxon>
    </lineage>
</organism>
<feature type="region of interest" description="Disordered" evidence="1">
    <location>
        <begin position="1"/>
        <end position="22"/>
    </location>
</feature>
<comment type="caution">
    <text evidence="3">The sequence shown here is derived from an EMBL/GenBank/DDBJ whole genome shotgun (WGS) entry which is preliminary data.</text>
</comment>
<keyword evidence="4" id="KW-1185">Reference proteome</keyword>
<keyword evidence="2" id="KW-0472">Membrane</keyword>
<evidence type="ECO:0000256" key="1">
    <source>
        <dbReference type="SAM" id="MobiDB-lite"/>
    </source>
</evidence>
<accession>A0A8H3I9B9</accession>
<feature type="transmembrane region" description="Helical" evidence="2">
    <location>
        <begin position="69"/>
        <end position="89"/>
    </location>
</feature>
<protein>
    <submittedName>
        <fullName evidence="3">Uncharacterized protein</fullName>
    </submittedName>
</protein>
<feature type="compositionally biased region" description="Basic and acidic residues" evidence="1">
    <location>
        <begin position="1"/>
        <end position="18"/>
    </location>
</feature>
<reference evidence="3" key="1">
    <citation type="submission" date="2021-03" db="EMBL/GenBank/DDBJ databases">
        <authorList>
            <person name="Tagirdzhanova G."/>
        </authorList>
    </citation>
    <scope>NUCLEOTIDE SEQUENCE</scope>
</reference>
<gene>
    <name evidence="3" type="ORF">IMSHALPRED_008491</name>
</gene>
<dbReference type="AlphaFoldDB" id="A0A8H3I9B9"/>
<proteinExistence type="predicted"/>
<name>A0A8H3I9B9_9LECA</name>
<evidence type="ECO:0000313" key="4">
    <source>
        <dbReference type="Proteomes" id="UP000664534"/>
    </source>
</evidence>
<evidence type="ECO:0000313" key="3">
    <source>
        <dbReference type="EMBL" id="CAF9909863.1"/>
    </source>
</evidence>